<evidence type="ECO:0000256" key="3">
    <source>
        <dbReference type="ARBA" id="ARBA00022840"/>
    </source>
</evidence>
<comment type="caution">
    <text evidence="5">The sequence shown here is derived from an EMBL/GenBank/DDBJ whole genome shotgun (WGS) entry which is preliminary data.</text>
</comment>
<organism evidence="5 6">
    <name type="scientific">Arenibacterium halophilum</name>
    <dbReference type="NCBI Taxonomy" id="2583821"/>
    <lineage>
        <taxon>Bacteria</taxon>
        <taxon>Pseudomonadati</taxon>
        <taxon>Pseudomonadota</taxon>
        <taxon>Alphaproteobacteria</taxon>
        <taxon>Rhodobacterales</taxon>
        <taxon>Paracoccaceae</taxon>
        <taxon>Arenibacterium</taxon>
    </lineage>
</organism>
<sequence>MSHMTGAQLHVVKAGPMVTIQDVGRPDLMRYGVPASGPMDRLAFAAANAALGNRTGAPAIEISLGGLTLSCEGAPVGFAVAGGGFIVEHGGRKAGSWHCATLTPGETLTIRPGPWGSWCYLALPGGVTAPHWLGSAATHAVSGLGGGRILPGQVLTPETSAESIQPCAITCPLTARPRPQVHVTLGPQDRFFDAEALGLLRNGPWRMTTAWDRMGVRLDGPALQPNAPLDMPSGPVTRGAIQVAGDGVATILLADHQTTGGYPRIATVLDCDLDGLMQLRPRDRLAFSPVTPEQATTIARRAAKGAARYLAGLTPA</sequence>
<dbReference type="PANTHER" id="PTHR43309">
    <property type="entry name" value="5-OXOPROLINASE SUBUNIT C"/>
    <property type="match status" value="1"/>
</dbReference>
<evidence type="ECO:0000259" key="4">
    <source>
        <dbReference type="SMART" id="SM00797"/>
    </source>
</evidence>
<evidence type="ECO:0000256" key="2">
    <source>
        <dbReference type="ARBA" id="ARBA00022801"/>
    </source>
</evidence>
<dbReference type="EMBL" id="VCPC01000003">
    <property type="protein sequence ID" value="TMV11733.1"/>
    <property type="molecule type" value="Genomic_DNA"/>
</dbReference>
<reference evidence="5 6" key="1">
    <citation type="submission" date="2019-05" db="EMBL/GenBank/DDBJ databases">
        <title>Marivita sp. nov. isolated from sea sediment.</title>
        <authorList>
            <person name="Kim W."/>
        </authorList>
    </citation>
    <scope>NUCLEOTIDE SEQUENCE [LARGE SCALE GENOMIC DNA]</scope>
    <source>
        <strain evidence="5 6">CAU 1492</strain>
    </source>
</reference>
<accession>A0ABY2X8F3</accession>
<dbReference type="SMART" id="SM00797">
    <property type="entry name" value="AHS2"/>
    <property type="match status" value="1"/>
</dbReference>
<keyword evidence="3" id="KW-0067">ATP-binding</keyword>
<dbReference type="GO" id="GO:0016787">
    <property type="term" value="F:hydrolase activity"/>
    <property type="evidence" value="ECO:0007669"/>
    <property type="project" value="UniProtKB-KW"/>
</dbReference>
<dbReference type="SUPFAM" id="SSF50891">
    <property type="entry name" value="Cyclophilin-like"/>
    <property type="match status" value="1"/>
</dbReference>
<evidence type="ECO:0000313" key="5">
    <source>
        <dbReference type="EMBL" id="TMV11733.1"/>
    </source>
</evidence>
<protein>
    <submittedName>
        <fullName evidence="5">Allophanate hydrolase</fullName>
    </submittedName>
</protein>
<evidence type="ECO:0000256" key="1">
    <source>
        <dbReference type="ARBA" id="ARBA00022741"/>
    </source>
</evidence>
<dbReference type="PANTHER" id="PTHR43309:SF3">
    <property type="entry name" value="5-OXOPROLINASE SUBUNIT C"/>
    <property type="match status" value="1"/>
</dbReference>
<dbReference type="Pfam" id="PF02626">
    <property type="entry name" value="CT_A_B"/>
    <property type="match status" value="1"/>
</dbReference>
<proteinExistence type="predicted"/>
<dbReference type="Proteomes" id="UP001191082">
    <property type="component" value="Unassembled WGS sequence"/>
</dbReference>
<dbReference type="InterPro" id="IPR029000">
    <property type="entry name" value="Cyclophilin-like_dom_sf"/>
</dbReference>
<gene>
    <name evidence="5" type="ORF">FGK64_15820</name>
</gene>
<keyword evidence="6" id="KW-1185">Reference proteome</keyword>
<evidence type="ECO:0000313" key="6">
    <source>
        <dbReference type="Proteomes" id="UP001191082"/>
    </source>
</evidence>
<keyword evidence="2 5" id="KW-0378">Hydrolase</keyword>
<keyword evidence="1" id="KW-0547">Nucleotide-binding</keyword>
<feature type="domain" description="Carboxyltransferase" evidence="4">
    <location>
        <begin position="30"/>
        <end position="304"/>
    </location>
</feature>
<name>A0ABY2X8F3_9RHOB</name>
<dbReference type="Gene3D" id="2.40.100.10">
    <property type="entry name" value="Cyclophilin-like"/>
    <property type="match status" value="1"/>
</dbReference>
<dbReference type="InterPro" id="IPR003778">
    <property type="entry name" value="CT_A_B"/>
</dbReference>
<dbReference type="InterPro" id="IPR052708">
    <property type="entry name" value="PxpC"/>
</dbReference>